<sequence length="184" mass="19483">MSIERLKILESLPLVAAHNVPGNASATTKARVAKWLFVLTNSGFGARSAKALELVDVSILPKADEPLRQEARVVLETTVTDEMLDSYGKMHGACIIHLVDICSTLPVIAMSHAQGGAGSPGVSQNISTVFHAPASLGDKLKLVTTSKTVGPHTASAQIDIWDTTHHRLVASATQVKMEASTPKL</sequence>
<organism evidence="4 5">
    <name type="scientific">Scleroderma citrinum Foug A</name>
    <dbReference type="NCBI Taxonomy" id="1036808"/>
    <lineage>
        <taxon>Eukaryota</taxon>
        <taxon>Fungi</taxon>
        <taxon>Dikarya</taxon>
        <taxon>Basidiomycota</taxon>
        <taxon>Agaricomycotina</taxon>
        <taxon>Agaricomycetes</taxon>
        <taxon>Agaricomycetidae</taxon>
        <taxon>Boletales</taxon>
        <taxon>Sclerodermatineae</taxon>
        <taxon>Sclerodermataceae</taxon>
        <taxon>Scleroderma</taxon>
    </lineage>
</organism>
<dbReference type="HOGENOM" id="CLU_085799_2_0_1"/>
<dbReference type="CDD" id="cd03440">
    <property type="entry name" value="hot_dog"/>
    <property type="match status" value="1"/>
</dbReference>
<gene>
    <name evidence="4" type="ORF">SCLCIDRAFT_1218995</name>
</gene>
<dbReference type="GO" id="GO:0047617">
    <property type="term" value="F:fatty acyl-CoA hydrolase activity"/>
    <property type="evidence" value="ECO:0007669"/>
    <property type="project" value="InterPro"/>
</dbReference>
<evidence type="ECO:0000256" key="2">
    <source>
        <dbReference type="ARBA" id="ARBA00022801"/>
    </source>
</evidence>
<feature type="domain" description="Thioesterase" evidence="3">
    <location>
        <begin position="87"/>
        <end position="165"/>
    </location>
</feature>
<dbReference type="EMBL" id="KN822093">
    <property type="protein sequence ID" value="KIM57943.1"/>
    <property type="molecule type" value="Genomic_DNA"/>
</dbReference>
<dbReference type="OrthoDB" id="2831072at2759"/>
<reference evidence="4 5" key="1">
    <citation type="submission" date="2014-04" db="EMBL/GenBank/DDBJ databases">
        <authorList>
            <consortium name="DOE Joint Genome Institute"/>
            <person name="Kuo A."/>
            <person name="Kohler A."/>
            <person name="Nagy L.G."/>
            <person name="Floudas D."/>
            <person name="Copeland A."/>
            <person name="Barry K.W."/>
            <person name="Cichocki N."/>
            <person name="Veneault-Fourrey C."/>
            <person name="LaButti K."/>
            <person name="Lindquist E.A."/>
            <person name="Lipzen A."/>
            <person name="Lundell T."/>
            <person name="Morin E."/>
            <person name="Murat C."/>
            <person name="Sun H."/>
            <person name="Tunlid A."/>
            <person name="Henrissat B."/>
            <person name="Grigoriev I.V."/>
            <person name="Hibbett D.S."/>
            <person name="Martin F."/>
            <person name="Nordberg H.P."/>
            <person name="Cantor M.N."/>
            <person name="Hua S.X."/>
        </authorList>
    </citation>
    <scope>NUCLEOTIDE SEQUENCE [LARGE SCALE GENOMIC DNA]</scope>
    <source>
        <strain evidence="4 5">Foug A</strain>
    </source>
</reference>
<keyword evidence="2" id="KW-0378">Hydrolase</keyword>
<dbReference type="Gene3D" id="3.10.129.10">
    <property type="entry name" value="Hotdog Thioesterase"/>
    <property type="match status" value="1"/>
</dbReference>
<proteinExistence type="inferred from homology"/>
<dbReference type="SUPFAM" id="SSF54637">
    <property type="entry name" value="Thioesterase/thiol ester dehydrase-isomerase"/>
    <property type="match status" value="1"/>
</dbReference>
<dbReference type="STRING" id="1036808.A0A0C2Z7I3"/>
<evidence type="ECO:0000259" key="3">
    <source>
        <dbReference type="Pfam" id="PF03061"/>
    </source>
</evidence>
<dbReference type="InterPro" id="IPR029069">
    <property type="entry name" value="HotDog_dom_sf"/>
</dbReference>
<reference evidence="5" key="2">
    <citation type="submission" date="2015-01" db="EMBL/GenBank/DDBJ databases">
        <title>Evolutionary Origins and Diversification of the Mycorrhizal Mutualists.</title>
        <authorList>
            <consortium name="DOE Joint Genome Institute"/>
            <consortium name="Mycorrhizal Genomics Consortium"/>
            <person name="Kohler A."/>
            <person name="Kuo A."/>
            <person name="Nagy L.G."/>
            <person name="Floudas D."/>
            <person name="Copeland A."/>
            <person name="Barry K.W."/>
            <person name="Cichocki N."/>
            <person name="Veneault-Fourrey C."/>
            <person name="LaButti K."/>
            <person name="Lindquist E.A."/>
            <person name="Lipzen A."/>
            <person name="Lundell T."/>
            <person name="Morin E."/>
            <person name="Murat C."/>
            <person name="Riley R."/>
            <person name="Ohm R."/>
            <person name="Sun H."/>
            <person name="Tunlid A."/>
            <person name="Henrissat B."/>
            <person name="Grigoriev I.V."/>
            <person name="Hibbett D.S."/>
            <person name="Martin F."/>
        </authorList>
    </citation>
    <scope>NUCLEOTIDE SEQUENCE [LARGE SCALE GENOMIC DNA]</scope>
    <source>
        <strain evidence="5">Foug A</strain>
    </source>
</reference>
<accession>A0A0C2Z7I3</accession>
<dbReference type="AlphaFoldDB" id="A0A0C2Z7I3"/>
<dbReference type="Pfam" id="PF03061">
    <property type="entry name" value="4HBT"/>
    <property type="match status" value="1"/>
</dbReference>
<dbReference type="InParanoid" id="A0A0C2Z7I3"/>
<evidence type="ECO:0000256" key="1">
    <source>
        <dbReference type="ARBA" id="ARBA00008324"/>
    </source>
</evidence>
<comment type="similarity">
    <text evidence="1">Belongs to the thioesterase PaaI family.</text>
</comment>
<dbReference type="PANTHER" id="PTHR21660:SF1">
    <property type="entry name" value="ACYL-COENZYME A THIOESTERASE 13"/>
    <property type="match status" value="1"/>
</dbReference>
<name>A0A0C2Z7I3_9AGAM</name>
<evidence type="ECO:0000313" key="4">
    <source>
        <dbReference type="EMBL" id="KIM57943.1"/>
    </source>
</evidence>
<protein>
    <recommendedName>
        <fullName evidence="3">Thioesterase domain-containing protein</fullName>
    </recommendedName>
</protein>
<dbReference type="InterPro" id="IPR006683">
    <property type="entry name" value="Thioestr_dom"/>
</dbReference>
<dbReference type="Proteomes" id="UP000053989">
    <property type="component" value="Unassembled WGS sequence"/>
</dbReference>
<evidence type="ECO:0000313" key="5">
    <source>
        <dbReference type="Proteomes" id="UP000053989"/>
    </source>
</evidence>
<dbReference type="PANTHER" id="PTHR21660">
    <property type="entry name" value="THIOESTERASE SUPERFAMILY MEMBER-RELATED"/>
    <property type="match status" value="1"/>
</dbReference>
<keyword evidence="5" id="KW-1185">Reference proteome</keyword>
<dbReference type="InterPro" id="IPR039298">
    <property type="entry name" value="ACOT13"/>
</dbReference>